<evidence type="ECO:0000256" key="4">
    <source>
        <dbReference type="ARBA" id="ARBA00022723"/>
    </source>
</evidence>
<evidence type="ECO:0000256" key="5">
    <source>
        <dbReference type="ARBA" id="ARBA00022842"/>
    </source>
</evidence>
<evidence type="ECO:0000256" key="7">
    <source>
        <dbReference type="ARBA" id="ARBA00055029"/>
    </source>
</evidence>
<dbReference type="PROSITE" id="PS00723">
    <property type="entry name" value="POLYPRENYL_SYNTHASE_1"/>
    <property type="match status" value="1"/>
</dbReference>
<gene>
    <name evidence="13" type="ORF">IAC56_03440</name>
</gene>
<dbReference type="EMBL" id="DVMY01000059">
    <property type="protein sequence ID" value="HIU37309.1"/>
    <property type="molecule type" value="Genomic_DNA"/>
</dbReference>
<proteinExistence type="inferred from homology"/>
<evidence type="ECO:0000256" key="8">
    <source>
        <dbReference type="ARBA" id="ARBA00066511"/>
    </source>
</evidence>
<dbReference type="Gene3D" id="1.10.600.10">
    <property type="entry name" value="Farnesyl Diphosphate Synthase"/>
    <property type="match status" value="1"/>
</dbReference>
<dbReference type="GO" id="GO:0008299">
    <property type="term" value="P:isoprenoid biosynthetic process"/>
    <property type="evidence" value="ECO:0007669"/>
    <property type="project" value="InterPro"/>
</dbReference>
<dbReference type="PROSITE" id="PS00444">
    <property type="entry name" value="POLYPRENYL_SYNTHASE_2"/>
    <property type="match status" value="1"/>
</dbReference>
<dbReference type="InterPro" id="IPR008949">
    <property type="entry name" value="Isoprenoid_synthase_dom_sf"/>
</dbReference>
<dbReference type="GO" id="GO:0046872">
    <property type="term" value="F:metal ion binding"/>
    <property type="evidence" value="ECO:0007669"/>
    <property type="project" value="UniProtKB-KW"/>
</dbReference>
<dbReference type="SUPFAM" id="SSF48576">
    <property type="entry name" value="Terpenoid synthases"/>
    <property type="match status" value="1"/>
</dbReference>
<keyword evidence="5" id="KW-0460">Magnesium</keyword>
<dbReference type="Proteomes" id="UP000824083">
    <property type="component" value="Unassembled WGS sequence"/>
</dbReference>
<organism evidence="13 14">
    <name type="scientific">Candidatus Aphodousia faecigallinarum</name>
    <dbReference type="NCBI Taxonomy" id="2840677"/>
    <lineage>
        <taxon>Bacteria</taxon>
        <taxon>Pseudomonadati</taxon>
        <taxon>Pseudomonadota</taxon>
        <taxon>Betaproteobacteria</taxon>
        <taxon>Burkholderiales</taxon>
        <taxon>Sutterellaceae</taxon>
        <taxon>Sutterellaceae incertae sedis</taxon>
        <taxon>Candidatus Aphodousia</taxon>
    </lineage>
</organism>
<sequence length="335" mass="36624">MSPTMTSNTSQAKKTAQSVLAPIVEDLKAVDEILEREFAHSQSPTITEIGSYITQAGGKRMRPAILMLMARALGYEGKDHQQLGATIEMLHTATLMHDDVVDEGMMRRGRPTANAQWGNSVAVLVGDFMYTRSFEMMIRIGNLRVMQALASAANTLSEGEVIQMKNAHDPSVDEARYLKVIERKTSVLFAAAAKMACALANASEENEKALVQYTMALGNAFQIADDILDYSGNPEESGKQIGADFAEGKVTLPVIYAMQAASQEDRTFIEEAIRNGHGDFEKISQIIRASGAIECCKQRAMEELKKGQLALAPLSPSIFKNSLIELLSFVVERKA</sequence>
<reference evidence="13" key="2">
    <citation type="journal article" date="2021" name="PeerJ">
        <title>Extensive microbial diversity within the chicken gut microbiome revealed by metagenomics and culture.</title>
        <authorList>
            <person name="Gilroy R."/>
            <person name="Ravi A."/>
            <person name="Getino M."/>
            <person name="Pursley I."/>
            <person name="Horton D.L."/>
            <person name="Alikhan N.F."/>
            <person name="Baker D."/>
            <person name="Gharbi K."/>
            <person name="Hall N."/>
            <person name="Watson M."/>
            <person name="Adriaenssens E.M."/>
            <person name="Foster-Nyarko E."/>
            <person name="Jarju S."/>
            <person name="Secka A."/>
            <person name="Antonio M."/>
            <person name="Oren A."/>
            <person name="Chaudhuri R.R."/>
            <person name="La Ragione R."/>
            <person name="Hildebrand F."/>
            <person name="Pallen M.J."/>
        </authorList>
    </citation>
    <scope>NUCLEOTIDE SEQUENCE</scope>
    <source>
        <strain evidence="13">7463</strain>
    </source>
</reference>
<dbReference type="AlphaFoldDB" id="A0A9D1IJS6"/>
<dbReference type="InterPro" id="IPR033749">
    <property type="entry name" value="Polyprenyl_synt_CS"/>
</dbReference>
<dbReference type="SFLD" id="SFLDS00005">
    <property type="entry name" value="Isoprenoid_Synthase_Type_I"/>
    <property type="match status" value="1"/>
</dbReference>
<comment type="cofactor">
    <cofactor evidence="1">
        <name>Mg(2+)</name>
        <dbReference type="ChEBI" id="CHEBI:18420"/>
    </cofactor>
</comment>
<evidence type="ECO:0000256" key="11">
    <source>
        <dbReference type="ARBA" id="ARBA00083124"/>
    </source>
</evidence>
<dbReference type="InterPro" id="IPR000092">
    <property type="entry name" value="Polyprenyl_synt"/>
</dbReference>
<reference evidence="13" key="1">
    <citation type="submission" date="2020-10" db="EMBL/GenBank/DDBJ databases">
        <authorList>
            <person name="Gilroy R."/>
        </authorList>
    </citation>
    <scope>NUCLEOTIDE SEQUENCE</scope>
    <source>
        <strain evidence="13">7463</strain>
    </source>
</reference>
<keyword evidence="3 12" id="KW-0808">Transferase</keyword>
<comment type="catalytic activity">
    <reaction evidence="6">
        <text>5 isopentenyl diphosphate + (2E,6E)-farnesyl diphosphate = all-trans-octaprenyl diphosphate + 5 diphosphate</text>
        <dbReference type="Rhea" id="RHEA:27798"/>
        <dbReference type="ChEBI" id="CHEBI:33019"/>
        <dbReference type="ChEBI" id="CHEBI:57711"/>
        <dbReference type="ChEBI" id="CHEBI:128769"/>
        <dbReference type="ChEBI" id="CHEBI:175763"/>
        <dbReference type="EC" id="2.5.1.90"/>
    </reaction>
</comment>
<comment type="similarity">
    <text evidence="2 12">Belongs to the FPP/GGPP synthase family.</text>
</comment>
<comment type="caution">
    <text evidence="13">The sequence shown here is derived from an EMBL/GenBank/DDBJ whole genome shotgun (WGS) entry which is preliminary data.</text>
</comment>
<keyword evidence="4" id="KW-0479">Metal-binding</keyword>
<dbReference type="PANTHER" id="PTHR12001">
    <property type="entry name" value="GERANYLGERANYL PYROPHOSPHATE SYNTHASE"/>
    <property type="match status" value="1"/>
</dbReference>
<evidence type="ECO:0000256" key="9">
    <source>
        <dbReference type="ARBA" id="ARBA00072473"/>
    </source>
</evidence>
<dbReference type="CDD" id="cd00685">
    <property type="entry name" value="Trans_IPPS_HT"/>
    <property type="match status" value="1"/>
</dbReference>
<evidence type="ECO:0000256" key="2">
    <source>
        <dbReference type="ARBA" id="ARBA00006706"/>
    </source>
</evidence>
<dbReference type="FunFam" id="1.10.600.10:FF:000002">
    <property type="entry name" value="Octaprenyl diphosphate synthase"/>
    <property type="match status" value="1"/>
</dbReference>
<evidence type="ECO:0000256" key="12">
    <source>
        <dbReference type="RuleBase" id="RU004466"/>
    </source>
</evidence>
<dbReference type="Pfam" id="PF00348">
    <property type="entry name" value="polyprenyl_synt"/>
    <property type="match status" value="1"/>
</dbReference>
<protein>
    <recommendedName>
        <fullName evidence="9">Octaprenyl diphosphate synthase</fullName>
        <ecNumber evidence="8">2.5.1.90</ecNumber>
    </recommendedName>
    <alternativeName>
        <fullName evidence="11">All-trans-octaprenyl-diphosphate synthase</fullName>
    </alternativeName>
    <alternativeName>
        <fullName evidence="10">Octaprenyl pyrophosphate synthase</fullName>
    </alternativeName>
</protein>
<dbReference type="GO" id="GO:0106350">
    <property type="term" value="F:all-trans-octaprenyl-diphosphate synthase activity"/>
    <property type="evidence" value="ECO:0007669"/>
    <property type="project" value="UniProtKB-EC"/>
</dbReference>
<dbReference type="PANTHER" id="PTHR12001:SF69">
    <property type="entry name" value="ALL TRANS-POLYPRENYL-DIPHOSPHATE SYNTHASE PDSS1"/>
    <property type="match status" value="1"/>
</dbReference>
<evidence type="ECO:0000256" key="1">
    <source>
        <dbReference type="ARBA" id="ARBA00001946"/>
    </source>
</evidence>
<accession>A0A9D1IJS6</accession>
<evidence type="ECO:0000313" key="14">
    <source>
        <dbReference type="Proteomes" id="UP000824083"/>
    </source>
</evidence>
<evidence type="ECO:0000313" key="13">
    <source>
        <dbReference type="EMBL" id="HIU37309.1"/>
    </source>
</evidence>
<evidence type="ECO:0000256" key="3">
    <source>
        <dbReference type="ARBA" id="ARBA00022679"/>
    </source>
</evidence>
<evidence type="ECO:0000256" key="6">
    <source>
        <dbReference type="ARBA" id="ARBA00051506"/>
    </source>
</evidence>
<name>A0A9D1IJS6_9BURK</name>
<dbReference type="EC" id="2.5.1.90" evidence="8"/>
<evidence type="ECO:0000256" key="10">
    <source>
        <dbReference type="ARBA" id="ARBA00079637"/>
    </source>
</evidence>
<comment type="function">
    <text evidence="7">Supplies octaprenyl diphosphate, the precursor for the side chain of the isoprenoid quinones ubiquinone and menaquinone.</text>
</comment>